<dbReference type="PANTHER" id="PTHR30388:SF6">
    <property type="entry name" value="XANTHINE DEHYDROGENASE SUBUNIT A-RELATED"/>
    <property type="match status" value="1"/>
</dbReference>
<evidence type="ECO:0000313" key="4">
    <source>
        <dbReference type="Proteomes" id="UP000281547"/>
    </source>
</evidence>
<dbReference type="RefSeq" id="WP_127187049.1">
    <property type="nucleotide sequence ID" value="NZ_RZNJ01000001.1"/>
</dbReference>
<dbReference type="Gene3D" id="3.40.50.720">
    <property type="entry name" value="NAD(P)-binding Rossmann-like Domain"/>
    <property type="match status" value="1"/>
</dbReference>
<organism evidence="3 4">
    <name type="scientific">Arsenicitalea aurantiaca</name>
    <dbReference type="NCBI Taxonomy" id="1783274"/>
    <lineage>
        <taxon>Bacteria</taxon>
        <taxon>Pseudomonadati</taxon>
        <taxon>Pseudomonadota</taxon>
        <taxon>Alphaproteobacteria</taxon>
        <taxon>Hyphomicrobiales</taxon>
        <taxon>Devosiaceae</taxon>
        <taxon>Arsenicitalea</taxon>
    </lineage>
</organism>
<dbReference type="AlphaFoldDB" id="A0A433XLH0"/>
<dbReference type="InterPro" id="IPR003777">
    <property type="entry name" value="XdhC_CoxI"/>
</dbReference>
<dbReference type="InterPro" id="IPR027051">
    <property type="entry name" value="XdhC_Rossmann_dom"/>
</dbReference>
<reference evidence="3 4" key="1">
    <citation type="journal article" date="2016" name="Int. J. Syst. Evol. Microbiol.">
        <title>Arsenicitalea aurantiaca gen. nov., sp. nov., a new member of the family Hyphomicrobiaceae, isolated from high-arsenic sediment.</title>
        <authorList>
            <person name="Mu Y."/>
            <person name="Zhou L."/>
            <person name="Zeng X.C."/>
            <person name="Liu L."/>
            <person name="Pan Y."/>
            <person name="Chen X."/>
            <person name="Wang J."/>
            <person name="Li S."/>
            <person name="Li W.J."/>
            <person name="Wang Y."/>
        </authorList>
    </citation>
    <scope>NUCLEOTIDE SEQUENCE [LARGE SCALE GENOMIC DNA]</scope>
    <source>
        <strain evidence="3 4">42-50</strain>
    </source>
</reference>
<name>A0A433XLH0_9HYPH</name>
<feature type="domain" description="XdhC- CoxI" evidence="1">
    <location>
        <begin position="12"/>
        <end position="72"/>
    </location>
</feature>
<feature type="domain" description="XdhC Rossmann" evidence="2">
    <location>
        <begin position="120"/>
        <end position="261"/>
    </location>
</feature>
<dbReference type="Proteomes" id="UP000281547">
    <property type="component" value="Unassembled WGS sequence"/>
</dbReference>
<dbReference type="Pfam" id="PF13478">
    <property type="entry name" value="XdhC_C"/>
    <property type="match status" value="1"/>
</dbReference>
<sequence length="287" mass="30111">MDETPARLRTFLAAGAPVIIAELIAVRGSSPRRAGTWMLITESAVHETIGGGALEYMVIARARQALRDGLPATTLDVPLGPEIGQCCGGRVEVSLKVLSSARASALLVEAETEHANRPQVLVFGAGHVGRALAQCLALLPVAVEMVDTRPDVLQDLPAGVVARAVAMPEALVRAARPGAAHVIVTHDHALDFLIAAEALGRGDAAYVGMVGSRTKRARFASWYLSQGGSEEALSRLVLPIGAQGLGDKRPEVIAALAAAEIMVHIGQREARDERAVTTSRGRAVHES</sequence>
<protein>
    <submittedName>
        <fullName evidence="3">Xanthine dehydrogenase accessory protein XdhC</fullName>
    </submittedName>
</protein>
<evidence type="ECO:0000313" key="3">
    <source>
        <dbReference type="EMBL" id="RUT34929.1"/>
    </source>
</evidence>
<dbReference type="SUPFAM" id="SSF51735">
    <property type="entry name" value="NAD(P)-binding Rossmann-fold domains"/>
    <property type="match status" value="1"/>
</dbReference>
<dbReference type="PANTHER" id="PTHR30388">
    <property type="entry name" value="ALDEHYDE OXIDOREDUCTASE MOLYBDENUM COFACTOR ASSEMBLY PROTEIN"/>
    <property type="match status" value="1"/>
</dbReference>
<evidence type="ECO:0000259" key="1">
    <source>
        <dbReference type="Pfam" id="PF02625"/>
    </source>
</evidence>
<dbReference type="InterPro" id="IPR052698">
    <property type="entry name" value="MoCofactor_Util/Proc"/>
</dbReference>
<gene>
    <name evidence="3" type="primary">xdhC</name>
    <name evidence="3" type="ORF">EMQ25_02945</name>
</gene>
<accession>A0A433XLH0</accession>
<proteinExistence type="predicted"/>
<evidence type="ECO:0000259" key="2">
    <source>
        <dbReference type="Pfam" id="PF13478"/>
    </source>
</evidence>
<dbReference type="Pfam" id="PF02625">
    <property type="entry name" value="XdhC_CoxI"/>
    <property type="match status" value="1"/>
</dbReference>
<dbReference type="InterPro" id="IPR014308">
    <property type="entry name" value="Xanthine_DH_XdhC"/>
</dbReference>
<keyword evidence="4" id="KW-1185">Reference proteome</keyword>
<dbReference type="EMBL" id="RZNJ01000001">
    <property type="protein sequence ID" value="RUT34929.1"/>
    <property type="molecule type" value="Genomic_DNA"/>
</dbReference>
<comment type="caution">
    <text evidence="3">The sequence shown here is derived from an EMBL/GenBank/DDBJ whole genome shotgun (WGS) entry which is preliminary data.</text>
</comment>
<dbReference type="OrthoDB" id="61481at2"/>
<dbReference type="NCBIfam" id="TIGR02964">
    <property type="entry name" value="xanthine_xdhC"/>
    <property type="match status" value="1"/>
</dbReference>
<dbReference type="InterPro" id="IPR036291">
    <property type="entry name" value="NAD(P)-bd_dom_sf"/>
</dbReference>